<evidence type="ECO:0000313" key="9">
    <source>
        <dbReference type="EMBL" id="PFH01869.1"/>
    </source>
</evidence>
<dbReference type="Gene3D" id="1.10.357.140">
    <property type="entry name" value="UbiA prenyltransferase"/>
    <property type="match status" value="1"/>
</dbReference>
<dbReference type="InterPro" id="IPR026046">
    <property type="entry name" value="UBIAD1"/>
</dbReference>
<feature type="transmembrane region" description="Helical" evidence="8">
    <location>
        <begin position="187"/>
        <end position="209"/>
    </location>
</feature>
<dbReference type="CDD" id="cd13962">
    <property type="entry name" value="PT_UbiA_UBIAD1"/>
    <property type="match status" value="1"/>
</dbReference>
<keyword evidence="4" id="KW-0808">Transferase</keyword>
<reference evidence="9 10" key="1">
    <citation type="submission" date="2017-09" db="EMBL/GenBank/DDBJ databases">
        <title>Evaluation of Pacific Biosciences Sequencing Technology to Finishing C. thermocellum Genome Sequences.</title>
        <authorList>
            <person name="Brown S."/>
        </authorList>
    </citation>
    <scope>NUCLEOTIDE SEQUENCE [LARGE SCALE GENOMIC DNA]</scope>
    <source>
        <strain evidence="9 10">AD2</strain>
    </source>
</reference>
<dbReference type="GO" id="GO:0004659">
    <property type="term" value="F:prenyltransferase activity"/>
    <property type="evidence" value="ECO:0007669"/>
    <property type="project" value="InterPro"/>
</dbReference>
<organism evidence="9 10">
    <name type="scientific">Acetivibrio thermocellus AD2</name>
    <dbReference type="NCBI Taxonomy" id="1138384"/>
    <lineage>
        <taxon>Bacteria</taxon>
        <taxon>Bacillati</taxon>
        <taxon>Bacillota</taxon>
        <taxon>Clostridia</taxon>
        <taxon>Eubacteriales</taxon>
        <taxon>Oscillospiraceae</taxon>
        <taxon>Acetivibrio</taxon>
    </lineage>
</organism>
<protein>
    <submittedName>
        <fullName evidence="9">1,4-dihydroxy-2-naphthoate octaprenyltransferase</fullName>
    </submittedName>
</protein>
<keyword evidence="3" id="KW-0474">Menaquinone biosynthesis</keyword>
<dbReference type="PANTHER" id="PTHR13929:SF0">
    <property type="entry name" value="UBIA PRENYLTRANSFERASE DOMAIN-CONTAINING PROTEIN 1"/>
    <property type="match status" value="1"/>
</dbReference>
<dbReference type="Proteomes" id="UP000223596">
    <property type="component" value="Unassembled WGS sequence"/>
</dbReference>
<dbReference type="InterPro" id="IPR044878">
    <property type="entry name" value="UbiA_sf"/>
</dbReference>
<feature type="transmembrane region" description="Helical" evidence="8">
    <location>
        <begin position="146"/>
        <end position="166"/>
    </location>
</feature>
<dbReference type="GO" id="GO:0042371">
    <property type="term" value="P:vitamin K biosynthetic process"/>
    <property type="evidence" value="ECO:0007669"/>
    <property type="project" value="TreeGrafter"/>
</dbReference>
<comment type="caution">
    <text evidence="9">The sequence shown here is derived from an EMBL/GenBank/DDBJ whole genome shotgun (WGS) entry which is preliminary data.</text>
</comment>
<sequence>MRLGSFLKLVEIKTKIASMVPFMLGTIYAIYRFNAFNVKNFLLMFISLLSFDMVTTALNNYFDYKRARKKEGYNYEQHNAIVRDKLTEPMVITVILVLLGIAVLFGVLLYLNTNIIVLLVGAISFAVGIVYSFGPLPISRMPLGEVFSGFFMGFVIIFVSAFVHIYDRNIILLTLEGQWLSLRLNAMEVLALFAFAVPAVCGIANIMLANNICDVDDDMENKRYTLPIYIGKEKALWLFETLYYIAFVDIIILAVFRIVSPIVLLTLLVFIPVRRNIGLFRKKQTKKDTFELAVKNFVAICGSQFMLVGISVIFSLINLF</sequence>
<dbReference type="InterPro" id="IPR000537">
    <property type="entry name" value="UbiA_prenyltransferase"/>
</dbReference>
<proteinExistence type="predicted"/>
<comment type="pathway">
    <text evidence="2">Quinol/quinone metabolism; menaquinone biosynthesis.</text>
</comment>
<dbReference type="Pfam" id="PF01040">
    <property type="entry name" value="UbiA"/>
    <property type="match status" value="1"/>
</dbReference>
<comment type="subcellular location">
    <subcellularLocation>
        <location evidence="1">Membrane</location>
        <topology evidence="1">Multi-pass membrane protein</topology>
    </subcellularLocation>
</comment>
<feature type="transmembrane region" description="Helical" evidence="8">
    <location>
        <begin position="90"/>
        <end position="111"/>
    </location>
</feature>
<accession>A0AB36TDG4</accession>
<evidence type="ECO:0000256" key="2">
    <source>
        <dbReference type="ARBA" id="ARBA00004863"/>
    </source>
</evidence>
<evidence type="ECO:0000256" key="7">
    <source>
        <dbReference type="ARBA" id="ARBA00023136"/>
    </source>
</evidence>
<name>A0AB36TDG4_ACETH</name>
<dbReference type="NCBIfam" id="NF009926">
    <property type="entry name" value="PRK13387.1"/>
    <property type="match status" value="1"/>
</dbReference>
<dbReference type="PANTHER" id="PTHR13929">
    <property type="entry name" value="1,4-DIHYDROXY-2-NAPHTHOATE OCTAPRENYLTRANSFERASE"/>
    <property type="match status" value="1"/>
</dbReference>
<gene>
    <name evidence="9" type="ORF">M972_11613</name>
</gene>
<evidence type="ECO:0000256" key="1">
    <source>
        <dbReference type="ARBA" id="ARBA00004141"/>
    </source>
</evidence>
<feature type="transmembrane region" description="Helical" evidence="8">
    <location>
        <begin position="116"/>
        <end position="134"/>
    </location>
</feature>
<keyword evidence="7 8" id="KW-0472">Membrane</keyword>
<evidence type="ECO:0000313" key="10">
    <source>
        <dbReference type="Proteomes" id="UP000223596"/>
    </source>
</evidence>
<dbReference type="PIRSF" id="PIRSF005355">
    <property type="entry name" value="UBIAD1"/>
    <property type="match status" value="1"/>
</dbReference>
<keyword evidence="5 8" id="KW-0812">Transmembrane</keyword>
<feature type="transmembrane region" description="Helical" evidence="8">
    <location>
        <begin position="42"/>
        <end position="62"/>
    </location>
</feature>
<dbReference type="GO" id="GO:0009234">
    <property type="term" value="P:menaquinone biosynthetic process"/>
    <property type="evidence" value="ECO:0007669"/>
    <property type="project" value="UniProtKB-KW"/>
</dbReference>
<feature type="transmembrane region" description="Helical" evidence="8">
    <location>
        <begin position="292"/>
        <end position="317"/>
    </location>
</feature>
<evidence type="ECO:0000256" key="3">
    <source>
        <dbReference type="ARBA" id="ARBA00022428"/>
    </source>
</evidence>
<dbReference type="EMBL" id="PDBW01000001">
    <property type="protein sequence ID" value="PFH01869.1"/>
    <property type="molecule type" value="Genomic_DNA"/>
</dbReference>
<evidence type="ECO:0000256" key="4">
    <source>
        <dbReference type="ARBA" id="ARBA00022679"/>
    </source>
</evidence>
<evidence type="ECO:0000256" key="5">
    <source>
        <dbReference type="ARBA" id="ARBA00022692"/>
    </source>
</evidence>
<evidence type="ECO:0000256" key="8">
    <source>
        <dbReference type="SAM" id="Phobius"/>
    </source>
</evidence>
<dbReference type="RefSeq" id="WP_003514827.1">
    <property type="nucleotide sequence ID" value="NZ_CP013828.1"/>
</dbReference>
<dbReference type="GO" id="GO:0016020">
    <property type="term" value="C:membrane"/>
    <property type="evidence" value="ECO:0007669"/>
    <property type="project" value="UniProtKB-SubCell"/>
</dbReference>
<dbReference type="NCBIfam" id="NF004752">
    <property type="entry name" value="PRK06080.1-4"/>
    <property type="match status" value="1"/>
</dbReference>
<evidence type="ECO:0000256" key="6">
    <source>
        <dbReference type="ARBA" id="ARBA00022989"/>
    </source>
</evidence>
<keyword evidence="6 8" id="KW-1133">Transmembrane helix</keyword>
<dbReference type="AlphaFoldDB" id="A0AB36TDG4"/>
<feature type="transmembrane region" description="Helical" evidence="8">
    <location>
        <begin position="12"/>
        <end position="30"/>
    </location>
</feature>
<feature type="transmembrane region" description="Helical" evidence="8">
    <location>
        <begin position="242"/>
        <end position="271"/>
    </location>
</feature>